<dbReference type="Proteomes" id="UP000016491">
    <property type="component" value="Unassembled WGS sequence"/>
</dbReference>
<sequence length="61" mass="6985">MNTLAFGYILPTTRRIPDFHRLETCAAGRTVKGRLKKHRFCFFSLPFYPPAASLSEKIKAL</sequence>
<reference evidence="1 2" key="1">
    <citation type="submission" date="2013-07" db="EMBL/GenBank/DDBJ databases">
        <authorList>
            <person name="Weinstock G."/>
            <person name="Sodergren E."/>
            <person name="Wylie T."/>
            <person name="Fulton L."/>
            <person name="Fulton R."/>
            <person name="Fronick C."/>
            <person name="O'Laughlin M."/>
            <person name="Godfrey J."/>
            <person name="Miner T."/>
            <person name="Herter B."/>
            <person name="Appelbaum E."/>
            <person name="Cordes M."/>
            <person name="Lek S."/>
            <person name="Wollam A."/>
            <person name="Pepin K.H."/>
            <person name="Palsikar V.B."/>
            <person name="Mitreva M."/>
            <person name="Wilson R.K."/>
        </authorList>
    </citation>
    <scope>NUCLEOTIDE SEQUENCE [LARGE SCALE GENOMIC DNA]</scope>
    <source>
        <strain evidence="1 2">ATCC 14940</strain>
    </source>
</reference>
<comment type="caution">
    <text evidence="1">The sequence shown here is derived from an EMBL/GenBank/DDBJ whole genome shotgun (WGS) entry which is preliminary data.</text>
</comment>
<dbReference type="AlphaFoldDB" id="A0ABC9TWU0"/>
<name>A0ABC9TWU0_CLOSY</name>
<gene>
    <name evidence="1" type="ORF">CLOSYM_02665</name>
</gene>
<accession>A0ABC9TWU0</accession>
<proteinExistence type="predicted"/>
<evidence type="ECO:0000313" key="1">
    <source>
        <dbReference type="EMBL" id="ERI76367.1"/>
    </source>
</evidence>
<protein>
    <submittedName>
        <fullName evidence="1">Uncharacterized protein</fullName>
    </submittedName>
</protein>
<evidence type="ECO:0000313" key="2">
    <source>
        <dbReference type="Proteomes" id="UP000016491"/>
    </source>
</evidence>
<dbReference type="EMBL" id="AWSU01000204">
    <property type="protein sequence ID" value="ERI76367.1"/>
    <property type="molecule type" value="Genomic_DNA"/>
</dbReference>
<organism evidence="1 2">
    <name type="scientific">[Clostridium] symbiosum ATCC 14940</name>
    <dbReference type="NCBI Taxonomy" id="411472"/>
    <lineage>
        <taxon>Bacteria</taxon>
        <taxon>Bacillati</taxon>
        <taxon>Bacillota</taxon>
        <taxon>Clostridia</taxon>
        <taxon>Lachnospirales</taxon>
        <taxon>Lachnospiraceae</taxon>
        <taxon>Otoolea</taxon>
    </lineage>
</organism>